<reference evidence="2 3" key="2">
    <citation type="submission" date="2015-10" db="EMBL/GenBank/DDBJ databases">
        <title>Draft Genome Sequence of Prosthecomicrobium hirschii ATCC 27832.</title>
        <authorList>
            <person name="Daniel J."/>
            <person name="Givan S.A."/>
            <person name="Brun Y.V."/>
            <person name="Brown P.J."/>
        </authorList>
    </citation>
    <scope>NUCLEOTIDE SEQUENCE [LARGE SCALE GENOMIC DNA]</scope>
    <source>
        <strain evidence="2 3">16</strain>
    </source>
</reference>
<evidence type="ECO:0000313" key="2">
    <source>
        <dbReference type="EMBL" id="KPL55140.1"/>
    </source>
</evidence>
<keyword evidence="3" id="KW-1185">Reference proteome</keyword>
<dbReference type="RefSeq" id="WP_054361307.1">
    <property type="nucleotide sequence ID" value="NZ_LJYW01000001.1"/>
</dbReference>
<dbReference type="Gene3D" id="3.50.50.60">
    <property type="entry name" value="FAD/NAD(P)-binding domain"/>
    <property type="match status" value="1"/>
</dbReference>
<comment type="caution">
    <text evidence="2">The sequence shown here is derived from an EMBL/GenBank/DDBJ whole genome shotgun (WGS) entry which is preliminary data.</text>
</comment>
<dbReference type="InterPro" id="IPR036188">
    <property type="entry name" value="FAD/NAD-bd_sf"/>
</dbReference>
<dbReference type="AlphaFoldDB" id="A0A0P6VVU8"/>
<keyword evidence="2" id="KW-0830">Ubiquinone</keyword>
<dbReference type="Gene3D" id="3.30.70.1990">
    <property type="match status" value="1"/>
</dbReference>
<dbReference type="Gene3D" id="1.10.405.20">
    <property type="match status" value="1"/>
</dbReference>
<dbReference type="Proteomes" id="UP000048984">
    <property type="component" value="Unassembled WGS sequence"/>
</dbReference>
<feature type="domain" description="Amine oxidase" evidence="1">
    <location>
        <begin position="10"/>
        <end position="285"/>
    </location>
</feature>
<dbReference type="InterPro" id="IPR050464">
    <property type="entry name" value="Zeta_carotene_desat/Oxidored"/>
</dbReference>
<protein>
    <submittedName>
        <fullName evidence="2">NADH-ubiquinone oxidoreductase subunit 6</fullName>
    </submittedName>
</protein>
<gene>
    <name evidence="2" type="ORF">ABB55_25325</name>
</gene>
<dbReference type="SUPFAM" id="SSF51905">
    <property type="entry name" value="FAD/NAD(P)-binding domain"/>
    <property type="match status" value="1"/>
</dbReference>
<dbReference type="Pfam" id="PF01593">
    <property type="entry name" value="Amino_oxidase"/>
    <property type="match status" value="1"/>
</dbReference>
<dbReference type="InterPro" id="IPR002937">
    <property type="entry name" value="Amino_oxidase"/>
</dbReference>
<accession>A0A0P6VVU8</accession>
<dbReference type="GO" id="GO:0016491">
    <property type="term" value="F:oxidoreductase activity"/>
    <property type="evidence" value="ECO:0007669"/>
    <property type="project" value="InterPro"/>
</dbReference>
<dbReference type="PANTHER" id="PTHR42923">
    <property type="entry name" value="PROTOPORPHYRINOGEN OXIDASE"/>
    <property type="match status" value="1"/>
</dbReference>
<proteinExistence type="predicted"/>
<reference evidence="2 3" key="1">
    <citation type="submission" date="2015-09" db="EMBL/GenBank/DDBJ databases">
        <authorList>
            <person name="Jackson K.R."/>
            <person name="Lunt B.L."/>
            <person name="Fisher J.N.B."/>
            <person name="Gardner A.V."/>
            <person name="Bailey M.E."/>
            <person name="Deus L.M."/>
            <person name="Earl A.S."/>
            <person name="Gibby P.D."/>
            <person name="Hartmann K.A."/>
            <person name="Liu J.E."/>
            <person name="Manci A.M."/>
            <person name="Nielsen D.A."/>
            <person name="Solomon M.B."/>
            <person name="Breakwell D.P."/>
            <person name="Burnett S.H."/>
            <person name="Grose J.H."/>
        </authorList>
    </citation>
    <scope>NUCLEOTIDE SEQUENCE [LARGE SCALE GENOMIC DNA]</scope>
    <source>
        <strain evidence="2 3">16</strain>
    </source>
</reference>
<sequence>MRIAVIGTGISGNAAAWALSADHELVVYEKEPRLGGHAHTVDIDYLGRPIAVDTGFIVYNELNYPNMTALFAHLGVRTQASDMSFAVSVDGGRREWKGGEPLLSGLFAMKRQIFSPAHLWMLREIMRFNKLALADRHAGRLTDRTLGTWLSERGFRGRFVSDYIVPMGAAIWSTPLDRMLQFPAQSFVSFFANHRLVHMDRPVWRTVSGGSRTYVEVLTAPFRNRIRTGTGVHRVERRDGAHWVTDSTGTTERFDRVIIAAHTDETLAMLADATPAEREILGAIRYRPNEAVLHRDPSLMPKRRSAWASWNVLTYPSQPETQADVCVTYWMNALQGLPDSAPLFVTLNPPREPDPNLVFRRFTYDHPQYDQAAIAAQKRLGEIQGRHGTWFCGAWAGYGFHEDGLVSGLAAAEALGGTVPWRVAAAAPLDRAA</sequence>
<evidence type="ECO:0000259" key="1">
    <source>
        <dbReference type="Pfam" id="PF01593"/>
    </source>
</evidence>
<evidence type="ECO:0000313" key="3">
    <source>
        <dbReference type="Proteomes" id="UP000048984"/>
    </source>
</evidence>
<organism evidence="2 3">
    <name type="scientific">Prosthecodimorpha hirschii</name>
    <dbReference type="NCBI Taxonomy" id="665126"/>
    <lineage>
        <taxon>Bacteria</taxon>
        <taxon>Pseudomonadati</taxon>
        <taxon>Pseudomonadota</taxon>
        <taxon>Alphaproteobacteria</taxon>
        <taxon>Hyphomicrobiales</taxon>
        <taxon>Ancalomicrobiaceae</taxon>
        <taxon>Prosthecodimorpha</taxon>
    </lineage>
</organism>
<name>A0A0P6VVU8_9HYPH</name>
<dbReference type="PANTHER" id="PTHR42923:SF17">
    <property type="entry name" value="AMINE OXIDASE DOMAIN-CONTAINING PROTEIN"/>
    <property type="match status" value="1"/>
</dbReference>
<dbReference type="EMBL" id="LJYW01000001">
    <property type="protein sequence ID" value="KPL55140.1"/>
    <property type="molecule type" value="Genomic_DNA"/>
</dbReference>
<dbReference type="STRING" id="665126.ABB55_25325"/>